<comment type="caution">
    <text evidence="2">The sequence shown here is derived from an EMBL/GenBank/DDBJ whole genome shotgun (WGS) entry which is preliminary data.</text>
</comment>
<name>A0ABD3WK31_SINWO</name>
<dbReference type="AlphaFoldDB" id="A0ABD3WK31"/>
<evidence type="ECO:0000313" key="2">
    <source>
        <dbReference type="EMBL" id="KAL3873686.1"/>
    </source>
</evidence>
<protein>
    <submittedName>
        <fullName evidence="2">Uncharacterized protein</fullName>
    </submittedName>
</protein>
<evidence type="ECO:0000256" key="1">
    <source>
        <dbReference type="SAM" id="MobiDB-lite"/>
    </source>
</evidence>
<dbReference type="EMBL" id="JBJQND010000006">
    <property type="protein sequence ID" value="KAL3873686.1"/>
    <property type="molecule type" value="Genomic_DNA"/>
</dbReference>
<proteinExistence type="predicted"/>
<sequence length="98" mass="11175">MQKKRGKMNNDHVTTDVVNPDGDNSLNEITASQARNMEVENRHERSTGEVTGPIRIFAFYVGGSFYMSIERIVSIINIRKDIMFQYMCQVTNDMALLA</sequence>
<reference evidence="2 3" key="1">
    <citation type="submission" date="2024-11" db="EMBL/GenBank/DDBJ databases">
        <title>Chromosome-level genome assembly of the freshwater bivalve Anodonta woodiana.</title>
        <authorList>
            <person name="Chen X."/>
        </authorList>
    </citation>
    <scope>NUCLEOTIDE SEQUENCE [LARGE SCALE GENOMIC DNA]</scope>
    <source>
        <strain evidence="2">MN2024</strain>
        <tissue evidence="2">Gills</tissue>
    </source>
</reference>
<organism evidence="2 3">
    <name type="scientific">Sinanodonta woodiana</name>
    <name type="common">Chinese pond mussel</name>
    <name type="synonym">Anodonta woodiana</name>
    <dbReference type="NCBI Taxonomy" id="1069815"/>
    <lineage>
        <taxon>Eukaryota</taxon>
        <taxon>Metazoa</taxon>
        <taxon>Spiralia</taxon>
        <taxon>Lophotrochozoa</taxon>
        <taxon>Mollusca</taxon>
        <taxon>Bivalvia</taxon>
        <taxon>Autobranchia</taxon>
        <taxon>Heteroconchia</taxon>
        <taxon>Palaeoheterodonta</taxon>
        <taxon>Unionida</taxon>
        <taxon>Unionoidea</taxon>
        <taxon>Unionidae</taxon>
        <taxon>Unioninae</taxon>
        <taxon>Sinanodonta</taxon>
    </lineage>
</organism>
<evidence type="ECO:0000313" key="3">
    <source>
        <dbReference type="Proteomes" id="UP001634394"/>
    </source>
</evidence>
<feature type="region of interest" description="Disordered" evidence="1">
    <location>
        <begin position="1"/>
        <end position="27"/>
    </location>
</feature>
<keyword evidence="3" id="KW-1185">Reference proteome</keyword>
<accession>A0ABD3WK31</accession>
<gene>
    <name evidence="2" type="ORF">ACJMK2_036778</name>
</gene>
<dbReference type="Proteomes" id="UP001634394">
    <property type="component" value="Unassembled WGS sequence"/>
</dbReference>